<evidence type="ECO:0000313" key="3">
    <source>
        <dbReference type="EMBL" id="KAH1074021.1"/>
    </source>
</evidence>
<proteinExistence type="predicted"/>
<dbReference type="AlphaFoldDB" id="A0A9D3V954"/>
<evidence type="ECO:0000256" key="1">
    <source>
        <dbReference type="SAM" id="MobiDB-lite"/>
    </source>
</evidence>
<accession>A0A9D3V954</accession>
<feature type="chain" id="PRO_5038605691" evidence="2">
    <location>
        <begin position="21"/>
        <end position="94"/>
    </location>
</feature>
<name>A0A9D3V954_9ROSI</name>
<gene>
    <name evidence="3" type="ORF">J1N35_026349</name>
</gene>
<organism evidence="3 4">
    <name type="scientific">Gossypium stocksii</name>
    <dbReference type="NCBI Taxonomy" id="47602"/>
    <lineage>
        <taxon>Eukaryota</taxon>
        <taxon>Viridiplantae</taxon>
        <taxon>Streptophyta</taxon>
        <taxon>Embryophyta</taxon>
        <taxon>Tracheophyta</taxon>
        <taxon>Spermatophyta</taxon>
        <taxon>Magnoliopsida</taxon>
        <taxon>eudicotyledons</taxon>
        <taxon>Gunneridae</taxon>
        <taxon>Pentapetalae</taxon>
        <taxon>rosids</taxon>
        <taxon>malvids</taxon>
        <taxon>Malvales</taxon>
        <taxon>Malvaceae</taxon>
        <taxon>Malvoideae</taxon>
        <taxon>Gossypium</taxon>
    </lineage>
</organism>
<evidence type="ECO:0000313" key="4">
    <source>
        <dbReference type="Proteomes" id="UP000828251"/>
    </source>
</evidence>
<keyword evidence="4" id="KW-1185">Reference proteome</keyword>
<dbReference type="Proteomes" id="UP000828251">
    <property type="component" value="Unassembled WGS sequence"/>
</dbReference>
<feature type="region of interest" description="Disordered" evidence="1">
    <location>
        <begin position="22"/>
        <end position="47"/>
    </location>
</feature>
<protein>
    <submittedName>
        <fullName evidence="3">Uncharacterized protein</fullName>
    </submittedName>
</protein>
<keyword evidence="2" id="KW-0732">Signal</keyword>
<dbReference type="EMBL" id="JAIQCV010000008">
    <property type="protein sequence ID" value="KAH1074021.1"/>
    <property type="molecule type" value="Genomic_DNA"/>
</dbReference>
<evidence type="ECO:0000256" key="2">
    <source>
        <dbReference type="SAM" id="SignalP"/>
    </source>
</evidence>
<comment type="caution">
    <text evidence="3">The sequence shown here is derived from an EMBL/GenBank/DDBJ whole genome shotgun (WGS) entry which is preliminary data.</text>
</comment>
<reference evidence="3 4" key="1">
    <citation type="journal article" date="2021" name="Plant Biotechnol. J.">
        <title>Multi-omics assisted identification of the key and species-specific regulatory components of drought-tolerant mechanisms in Gossypium stocksii.</title>
        <authorList>
            <person name="Yu D."/>
            <person name="Ke L."/>
            <person name="Zhang D."/>
            <person name="Wu Y."/>
            <person name="Sun Y."/>
            <person name="Mei J."/>
            <person name="Sun J."/>
            <person name="Sun Y."/>
        </authorList>
    </citation>
    <scope>NUCLEOTIDE SEQUENCE [LARGE SCALE GENOMIC DNA]</scope>
    <source>
        <strain evidence="4">cv. E1</strain>
        <tissue evidence="3">Leaf</tissue>
    </source>
</reference>
<dbReference type="OrthoDB" id="1000010at2759"/>
<feature type="signal peptide" evidence="2">
    <location>
        <begin position="1"/>
        <end position="20"/>
    </location>
</feature>
<feature type="region of interest" description="Disordered" evidence="1">
    <location>
        <begin position="69"/>
        <end position="94"/>
    </location>
</feature>
<sequence>MAKIVLVSMIMVVSIHSVMGDATTSPSMESDAAEAYPPSPDEQDNSKESWIDWAKDKISGIGGMFSSYSPSSSLASGPALAPVSSPAAAPEFKV</sequence>